<protein>
    <recommendedName>
        <fullName evidence="2">TRAP C4-dicarboxylate transport system permease DctM subunit domain-containing protein</fullName>
    </recommendedName>
</protein>
<name>A0A645GH55_9ZZZZ</name>
<comment type="caution">
    <text evidence="1">The sequence shown here is derived from an EMBL/GenBank/DDBJ whole genome shotgun (WGS) entry which is preliminary data.</text>
</comment>
<organism evidence="1">
    <name type="scientific">bioreactor metagenome</name>
    <dbReference type="NCBI Taxonomy" id="1076179"/>
    <lineage>
        <taxon>unclassified sequences</taxon>
        <taxon>metagenomes</taxon>
        <taxon>ecological metagenomes</taxon>
    </lineage>
</organism>
<evidence type="ECO:0008006" key="2">
    <source>
        <dbReference type="Google" id="ProtNLM"/>
    </source>
</evidence>
<reference evidence="1" key="1">
    <citation type="submission" date="2019-08" db="EMBL/GenBank/DDBJ databases">
        <authorList>
            <person name="Kucharzyk K."/>
            <person name="Murdoch R.W."/>
            <person name="Higgins S."/>
            <person name="Loffler F."/>
        </authorList>
    </citation>
    <scope>NUCLEOTIDE SEQUENCE</scope>
</reference>
<sequence>MDAFILVFTLGIMLAIGVPVAYAVGISAIIGAW</sequence>
<gene>
    <name evidence="1" type="ORF">SDC9_170458</name>
</gene>
<evidence type="ECO:0000313" key="1">
    <source>
        <dbReference type="EMBL" id="MPN23073.1"/>
    </source>
</evidence>
<proteinExistence type="predicted"/>
<dbReference type="AlphaFoldDB" id="A0A645GH55"/>
<dbReference type="EMBL" id="VSSQ01071472">
    <property type="protein sequence ID" value="MPN23073.1"/>
    <property type="molecule type" value="Genomic_DNA"/>
</dbReference>
<accession>A0A645GH55</accession>